<keyword evidence="1" id="KW-0812">Transmembrane</keyword>
<gene>
    <name evidence="3" type="ORF">BFR47_07150</name>
</gene>
<organism evidence="3 4">
    <name type="scientific">Oceanisphaera psychrotolerans</name>
    <dbReference type="NCBI Taxonomy" id="1414654"/>
    <lineage>
        <taxon>Bacteria</taxon>
        <taxon>Pseudomonadati</taxon>
        <taxon>Pseudomonadota</taxon>
        <taxon>Gammaproteobacteria</taxon>
        <taxon>Aeromonadales</taxon>
        <taxon>Aeromonadaceae</taxon>
        <taxon>Oceanisphaera</taxon>
    </lineage>
</organism>
<evidence type="ECO:0000259" key="2">
    <source>
        <dbReference type="Pfam" id="PF07331"/>
    </source>
</evidence>
<feature type="domain" description="DUF1468" evidence="2">
    <location>
        <begin position="5"/>
        <end position="137"/>
    </location>
</feature>
<keyword evidence="1" id="KW-0472">Membrane</keyword>
<dbReference type="STRING" id="1414654.BFR47_07150"/>
<dbReference type="AlphaFoldDB" id="A0A1J4Q9E6"/>
<dbReference type="InterPro" id="IPR009936">
    <property type="entry name" value="DUF1468"/>
</dbReference>
<proteinExistence type="predicted"/>
<keyword evidence="4" id="KW-1185">Reference proteome</keyword>
<dbReference type="RefSeq" id="WP_071474149.1">
    <property type="nucleotide sequence ID" value="NZ_MDKE01000070.1"/>
</dbReference>
<feature type="transmembrane region" description="Helical" evidence="1">
    <location>
        <begin position="109"/>
        <end position="128"/>
    </location>
</feature>
<reference evidence="3 4" key="1">
    <citation type="submission" date="2016-07" db="EMBL/GenBank/DDBJ databases">
        <title>Draft Genome Sequence of Oceanisphaera psychrotolerans, isolated from coastal sediment samples.</title>
        <authorList>
            <person name="Zhuo S."/>
            <person name="Ruan Z."/>
        </authorList>
    </citation>
    <scope>NUCLEOTIDE SEQUENCE [LARGE SCALE GENOMIC DNA]</scope>
    <source>
        <strain evidence="3 4">LAM-WHM-ZC</strain>
    </source>
</reference>
<feature type="transmembrane region" description="Helical" evidence="1">
    <location>
        <begin position="76"/>
        <end position="103"/>
    </location>
</feature>
<comment type="caution">
    <text evidence="3">The sequence shown here is derived from an EMBL/GenBank/DDBJ whole genome shotgun (WGS) entry which is preliminary data.</text>
</comment>
<evidence type="ECO:0000313" key="3">
    <source>
        <dbReference type="EMBL" id="OIN03760.1"/>
    </source>
</evidence>
<sequence length="144" mass="15459">MADRVFSLVLMLAAVALGAAAWQLEVPFQYEPVGPKAIPLILAVLLFGCTAWLAVKPDRLKEKYGRSMFGRHLLVVLGLLVYAWSFEVLGFMISTVLVGTVFARLFGLGWGKAALYSSVLGGVGYVLLSRVLELNVPVGAVFGG</sequence>
<accession>A0A1J4Q9E6</accession>
<evidence type="ECO:0000313" key="4">
    <source>
        <dbReference type="Proteomes" id="UP000243073"/>
    </source>
</evidence>
<evidence type="ECO:0000256" key="1">
    <source>
        <dbReference type="SAM" id="Phobius"/>
    </source>
</evidence>
<name>A0A1J4Q9E6_9GAMM</name>
<dbReference type="Proteomes" id="UP000243073">
    <property type="component" value="Unassembled WGS sequence"/>
</dbReference>
<dbReference type="OrthoDB" id="7025534at2"/>
<protein>
    <recommendedName>
        <fullName evidence="2">DUF1468 domain-containing protein</fullName>
    </recommendedName>
</protein>
<dbReference type="Pfam" id="PF07331">
    <property type="entry name" value="TctB"/>
    <property type="match status" value="1"/>
</dbReference>
<feature type="transmembrane region" description="Helical" evidence="1">
    <location>
        <begin position="37"/>
        <end position="55"/>
    </location>
</feature>
<keyword evidence="1" id="KW-1133">Transmembrane helix</keyword>
<dbReference type="EMBL" id="MDKE01000070">
    <property type="protein sequence ID" value="OIN03760.1"/>
    <property type="molecule type" value="Genomic_DNA"/>
</dbReference>